<name>A0ABT3A407_9ALTE</name>
<dbReference type="EMBL" id="JAOWKX010000001">
    <property type="protein sequence ID" value="MCV2883405.1"/>
    <property type="molecule type" value="Genomic_DNA"/>
</dbReference>
<feature type="signal peptide" evidence="1">
    <location>
        <begin position="1"/>
        <end position="22"/>
    </location>
</feature>
<keyword evidence="1" id="KW-0732">Signal</keyword>
<feature type="chain" id="PRO_5046861474" evidence="1">
    <location>
        <begin position="23"/>
        <end position="110"/>
    </location>
</feature>
<gene>
    <name evidence="2" type="ORF">OE749_01670</name>
</gene>
<keyword evidence="3" id="KW-1185">Reference proteome</keyword>
<evidence type="ECO:0000313" key="3">
    <source>
        <dbReference type="Proteomes" id="UP001652504"/>
    </source>
</evidence>
<proteinExistence type="predicted"/>
<evidence type="ECO:0000313" key="2">
    <source>
        <dbReference type="EMBL" id="MCV2883405.1"/>
    </source>
</evidence>
<organism evidence="2 3">
    <name type="scientific">Fluctibacter corallii</name>
    <dbReference type="NCBI Taxonomy" id="2984329"/>
    <lineage>
        <taxon>Bacteria</taxon>
        <taxon>Pseudomonadati</taxon>
        <taxon>Pseudomonadota</taxon>
        <taxon>Gammaproteobacteria</taxon>
        <taxon>Alteromonadales</taxon>
        <taxon>Alteromonadaceae</taxon>
        <taxon>Fluctibacter</taxon>
    </lineage>
</organism>
<reference evidence="2 3" key="1">
    <citation type="submission" date="2022-10" db="EMBL/GenBank/DDBJ databases">
        <title>Aestuariibacter sp. AA17 isolated from Montipora capitata coral fragment.</title>
        <authorList>
            <person name="Emsley S.A."/>
            <person name="Pfannmuller K.M."/>
            <person name="Loughran R.M."/>
            <person name="Shlafstein M."/>
            <person name="Papke E."/>
            <person name="Saw J.H."/>
            <person name="Ushijima B."/>
            <person name="Videau P."/>
        </authorList>
    </citation>
    <scope>NUCLEOTIDE SEQUENCE [LARGE SCALE GENOMIC DNA]</scope>
    <source>
        <strain evidence="2 3">AA17</strain>
    </source>
</reference>
<dbReference type="Proteomes" id="UP001652504">
    <property type="component" value="Unassembled WGS sequence"/>
</dbReference>
<evidence type="ECO:0000256" key="1">
    <source>
        <dbReference type="SAM" id="SignalP"/>
    </source>
</evidence>
<protein>
    <submittedName>
        <fullName evidence="2">Uncharacterized protein</fullName>
    </submittedName>
</protein>
<accession>A0ABT3A407</accession>
<dbReference type="RefSeq" id="WP_263710605.1">
    <property type="nucleotide sequence ID" value="NZ_JAOWKX010000001.1"/>
</dbReference>
<sequence length="110" mass="12106">MHYFSVTIALLLTFFSHSFAYAGGYISEFEVTDQFLHFSITTPKAHSLPQCVASDKAQKWAVAINTQSGKNLYAVVILAANSGKRISVTSAHDCADVEGIERPLRIRLSQ</sequence>
<comment type="caution">
    <text evidence="2">The sequence shown here is derived from an EMBL/GenBank/DDBJ whole genome shotgun (WGS) entry which is preliminary data.</text>
</comment>